<evidence type="ECO:0008006" key="4">
    <source>
        <dbReference type="Google" id="ProtNLM"/>
    </source>
</evidence>
<comment type="caution">
    <text evidence="2">The sequence shown here is derived from an EMBL/GenBank/DDBJ whole genome shotgun (WGS) entry which is preliminary data.</text>
</comment>
<dbReference type="AlphaFoldDB" id="V9DUR7"/>
<accession>V9DUR7</accession>
<dbReference type="EMBL" id="ANIZ01004847">
    <property type="protein sequence ID" value="ETI29767.1"/>
    <property type="molecule type" value="Genomic_DNA"/>
</dbReference>
<dbReference type="HOGENOM" id="CLU_2659953_0_0_1"/>
<proteinExistence type="predicted"/>
<sequence length="76" mass="8743">MLIYKMLTTTVHCAMVSMVHLCGGGTTYPVPGTMVRRVVSYNYAWRTHCGQLKGVVLSRTRRFRLVAHCLDEFERH</sequence>
<keyword evidence="1" id="KW-0732">Signal</keyword>
<feature type="signal peptide" evidence="1">
    <location>
        <begin position="1"/>
        <end position="24"/>
    </location>
</feature>
<organism evidence="2 3">
    <name type="scientific">Phytophthora nicotianae P1569</name>
    <dbReference type="NCBI Taxonomy" id="1317065"/>
    <lineage>
        <taxon>Eukaryota</taxon>
        <taxon>Sar</taxon>
        <taxon>Stramenopiles</taxon>
        <taxon>Oomycota</taxon>
        <taxon>Peronosporomycetes</taxon>
        <taxon>Peronosporales</taxon>
        <taxon>Peronosporaceae</taxon>
        <taxon>Phytophthora</taxon>
    </lineage>
</organism>
<protein>
    <recommendedName>
        <fullName evidence="4">Secreted protein</fullName>
    </recommendedName>
</protein>
<keyword evidence="3" id="KW-1185">Reference proteome</keyword>
<evidence type="ECO:0000256" key="1">
    <source>
        <dbReference type="SAM" id="SignalP"/>
    </source>
</evidence>
<dbReference type="Proteomes" id="UP000018721">
    <property type="component" value="Unassembled WGS sequence"/>
</dbReference>
<reference evidence="2 3" key="1">
    <citation type="submission" date="2013-11" db="EMBL/GenBank/DDBJ databases">
        <title>The Genome Sequence of Phytophthora parasitica P1569.</title>
        <authorList>
            <consortium name="The Broad Institute Genomics Platform"/>
            <person name="Russ C."/>
            <person name="Tyler B."/>
            <person name="Panabieres F."/>
            <person name="Shan W."/>
            <person name="Tripathy S."/>
            <person name="Grunwald N."/>
            <person name="Machado M."/>
            <person name="Johnson C.S."/>
            <person name="Arredondo F."/>
            <person name="Hong C."/>
            <person name="Coffey M."/>
            <person name="Young S.K."/>
            <person name="Zeng Q."/>
            <person name="Gargeya S."/>
            <person name="Fitzgerald M."/>
            <person name="Abouelleil A."/>
            <person name="Alvarado L."/>
            <person name="Chapman S.B."/>
            <person name="Gainer-Dewar J."/>
            <person name="Goldberg J."/>
            <person name="Griggs A."/>
            <person name="Gujja S."/>
            <person name="Hansen M."/>
            <person name="Howarth C."/>
            <person name="Imamovic A."/>
            <person name="Ireland A."/>
            <person name="Larimer J."/>
            <person name="McCowan C."/>
            <person name="Murphy C."/>
            <person name="Pearson M."/>
            <person name="Poon T.W."/>
            <person name="Priest M."/>
            <person name="Roberts A."/>
            <person name="Saif S."/>
            <person name="Shea T."/>
            <person name="Sykes S."/>
            <person name="Wortman J."/>
            <person name="Nusbaum C."/>
            <person name="Birren B."/>
        </authorList>
    </citation>
    <scope>NUCLEOTIDE SEQUENCE [LARGE SCALE GENOMIC DNA]</scope>
    <source>
        <strain evidence="2 3">P1569</strain>
    </source>
</reference>
<evidence type="ECO:0000313" key="3">
    <source>
        <dbReference type="Proteomes" id="UP000018721"/>
    </source>
</evidence>
<evidence type="ECO:0000313" key="2">
    <source>
        <dbReference type="EMBL" id="ETI29767.1"/>
    </source>
</evidence>
<feature type="chain" id="PRO_5004774850" description="Secreted protein" evidence="1">
    <location>
        <begin position="25"/>
        <end position="76"/>
    </location>
</feature>
<name>V9DUR7_PHYNI</name>
<gene>
    <name evidence="2" type="ORF">F443_23116</name>
</gene>